<evidence type="ECO:0000259" key="2">
    <source>
        <dbReference type="PROSITE" id="PS51462"/>
    </source>
</evidence>
<dbReference type="PANTHER" id="PTHR43222">
    <property type="entry name" value="NUDIX HYDROLASE 23"/>
    <property type="match status" value="1"/>
</dbReference>
<dbReference type="PANTHER" id="PTHR43222:SF2">
    <property type="entry name" value="NUDIX HYDROLASE 23, CHLOROPLASTIC"/>
    <property type="match status" value="1"/>
</dbReference>
<dbReference type="Proteomes" id="UP000515680">
    <property type="component" value="Chromosome"/>
</dbReference>
<accession>A0A6S5TTG0</accession>
<dbReference type="EMBL" id="AP022227">
    <property type="protein sequence ID" value="BBT38725.1"/>
    <property type="molecule type" value="Genomic_DNA"/>
</dbReference>
<dbReference type="Pfam" id="PF14803">
    <property type="entry name" value="Zn_ribbon_Nudix"/>
    <property type="match status" value="1"/>
</dbReference>
<dbReference type="AlphaFoldDB" id="A0A6S5TTG0"/>
<proteinExistence type="predicted"/>
<evidence type="ECO:0000313" key="3">
    <source>
        <dbReference type="EMBL" id="BBT38725.1"/>
    </source>
</evidence>
<dbReference type="Pfam" id="PF00293">
    <property type="entry name" value="NUDIX"/>
    <property type="match status" value="1"/>
</dbReference>
<dbReference type="CDD" id="cd04511">
    <property type="entry name" value="NUDIX_Hydrolase"/>
    <property type="match status" value="1"/>
</dbReference>
<dbReference type="InterPro" id="IPR000086">
    <property type="entry name" value="NUDIX_hydrolase_dom"/>
</dbReference>
<feature type="compositionally biased region" description="Basic and acidic residues" evidence="1">
    <location>
        <begin position="1"/>
        <end position="10"/>
    </location>
</feature>
<reference evidence="3 4" key="1">
    <citation type="submission" date="2019-12" db="EMBL/GenBank/DDBJ databases">
        <title>complete genome sequences of Pseudomonas putida str. WP8-W18-CRE-01 isolated from wastewater treatment plant effluent.</title>
        <authorList>
            <person name="Sekizuka T."/>
            <person name="Itokawa K."/>
            <person name="Yatsu K."/>
            <person name="Inamine Y."/>
            <person name="Kuroda M."/>
        </authorList>
    </citation>
    <scope>NUCLEOTIDE SEQUENCE [LARGE SCALE GENOMIC DNA]</scope>
    <source>
        <strain evidence="3 4">WP8-W18-CRE-01</strain>
    </source>
</reference>
<dbReference type="InterPro" id="IPR029401">
    <property type="entry name" value="Nudix_N"/>
</dbReference>
<feature type="region of interest" description="Disordered" evidence="1">
    <location>
        <begin position="1"/>
        <end position="20"/>
    </location>
</feature>
<evidence type="ECO:0000313" key="4">
    <source>
        <dbReference type="Proteomes" id="UP000515680"/>
    </source>
</evidence>
<name>A0A6S5TTG0_PSEPU</name>
<protein>
    <submittedName>
        <fullName evidence="3">ADP-ribose pyrophosphatase</fullName>
    </submittedName>
</protein>
<dbReference type="GO" id="GO:0003824">
    <property type="term" value="F:catalytic activity"/>
    <property type="evidence" value="ECO:0007669"/>
    <property type="project" value="UniProtKB-ARBA"/>
</dbReference>
<evidence type="ECO:0000256" key="1">
    <source>
        <dbReference type="SAM" id="MobiDB-lite"/>
    </source>
</evidence>
<dbReference type="Gene3D" id="3.90.79.10">
    <property type="entry name" value="Nucleoside Triphosphate Pyrophosphohydrolase"/>
    <property type="match status" value="1"/>
</dbReference>
<sequence length="218" mass="24769">MMHQSREAPKPRQQAACAAQGRHAKIAADKGKNSMKFCSACGQAVIQRIPEGDSRLRYVCEHCHTIHYQNPNIVAGVLPTWGSQVLLCRRAIEPRRGFWTLPAGFMENGETLDAAARRETVEEACARVGQMSLYQLFDLPHIDQVHVFFRAELADLDFAVGVESLEVRLFEEHEIPWNELAFRTVVRTLECYYRDRIGQHYPVGHEYLPPMNVSSSTT</sequence>
<dbReference type="Gene3D" id="2.20.70.10">
    <property type="match status" value="1"/>
</dbReference>
<dbReference type="SUPFAM" id="SSF55811">
    <property type="entry name" value="Nudix"/>
    <property type="match status" value="1"/>
</dbReference>
<feature type="domain" description="Nudix hydrolase" evidence="2">
    <location>
        <begin position="68"/>
        <end position="193"/>
    </location>
</feature>
<dbReference type="InterPro" id="IPR015797">
    <property type="entry name" value="NUDIX_hydrolase-like_dom_sf"/>
</dbReference>
<organism evidence="3 4">
    <name type="scientific">Pseudomonas putida</name>
    <name type="common">Arthrobacter siderocapsulatus</name>
    <dbReference type="NCBI Taxonomy" id="303"/>
    <lineage>
        <taxon>Bacteria</taxon>
        <taxon>Pseudomonadati</taxon>
        <taxon>Pseudomonadota</taxon>
        <taxon>Gammaproteobacteria</taxon>
        <taxon>Pseudomonadales</taxon>
        <taxon>Pseudomonadaceae</taxon>
        <taxon>Pseudomonas</taxon>
    </lineage>
</organism>
<gene>
    <name evidence="3" type="ORF">WP8W18C01_10660</name>
</gene>
<dbReference type="PROSITE" id="PS51462">
    <property type="entry name" value="NUDIX"/>
    <property type="match status" value="1"/>
</dbReference>